<dbReference type="InterPro" id="IPR009057">
    <property type="entry name" value="Homeodomain-like_sf"/>
</dbReference>
<protein>
    <submittedName>
        <fullName evidence="6">TetR/AcrR family transcriptional regulator</fullName>
    </submittedName>
</protein>
<proteinExistence type="predicted"/>
<evidence type="ECO:0000256" key="4">
    <source>
        <dbReference type="PROSITE-ProRule" id="PRU00335"/>
    </source>
</evidence>
<dbReference type="Proteomes" id="UP001500635">
    <property type="component" value="Unassembled WGS sequence"/>
</dbReference>
<organism evidence="6 7">
    <name type="scientific">Tsukamurella soli</name>
    <dbReference type="NCBI Taxonomy" id="644556"/>
    <lineage>
        <taxon>Bacteria</taxon>
        <taxon>Bacillati</taxon>
        <taxon>Actinomycetota</taxon>
        <taxon>Actinomycetes</taxon>
        <taxon>Mycobacteriales</taxon>
        <taxon>Tsukamurellaceae</taxon>
        <taxon>Tsukamurella</taxon>
    </lineage>
</organism>
<dbReference type="InterPro" id="IPR050109">
    <property type="entry name" value="HTH-type_TetR-like_transc_reg"/>
</dbReference>
<accession>A0ABP8K727</accession>
<keyword evidence="7" id="KW-1185">Reference proteome</keyword>
<dbReference type="Pfam" id="PF00440">
    <property type="entry name" value="TetR_N"/>
    <property type="match status" value="1"/>
</dbReference>
<dbReference type="PANTHER" id="PTHR30055">
    <property type="entry name" value="HTH-TYPE TRANSCRIPTIONAL REGULATOR RUTR"/>
    <property type="match status" value="1"/>
</dbReference>
<comment type="caution">
    <text evidence="6">The sequence shown here is derived from an EMBL/GenBank/DDBJ whole genome shotgun (WGS) entry which is preliminary data.</text>
</comment>
<feature type="domain" description="HTH tetR-type" evidence="5">
    <location>
        <begin position="9"/>
        <end position="69"/>
    </location>
</feature>
<dbReference type="SUPFAM" id="SSF46689">
    <property type="entry name" value="Homeodomain-like"/>
    <property type="match status" value="1"/>
</dbReference>
<reference evidence="7" key="1">
    <citation type="journal article" date="2019" name="Int. J. Syst. Evol. Microbiol.">
        <title>The Global Catalogue of Microorganisms (GCM) 10K type strain sequencing project: providing services to taxonomists for standard genome sequencing and annotation.</title>
        <authorList>
            <consortium name="The Broad Institute Genomics Platform"/>
            <consortium name="The Broad Institute Genome Sequencing Center for Infectious Disease"/>
            <person name="Wu L."/>
            <person name="Ma J."/>
        </authorList>
    </citation>
    <scope>NUCLEOTIDE SEQUENCE [LARGE SCALE GENOMIC DNA]</scope>
    <source>
        <strain evidence="7">JCM 17688</strain>
    </source>
</reference>
<dbReference type="PANTHER" id="PTHR30055:SF234">
    <property type="entry name" value="HTH-TYPE TRANSCRIPTIONAL REGULATOR BETI"/>
    <property type="match status" value="1"/>
</dbReference>
<evidence type="ECO:0000259" key="5">
    <source>
        <dbReference type="PROSITE" id="PS50977"/>
    </source>
</evidence>
<keyword evidence="1" id="KW-0805">Transcription regulation</keyword>
<evidence type="ECO:0000313" key="7">
    <source>
        <dbReference type="Proteomes" id="UP001500635"/>
    </source>
</evidence>
<keyword evidence="2 4" id="KW-0238">DNA-binding</keyword>
<dbReference type="PRINTS" id="PR00455">
    <property type="entry name" value="HTHTETR"/>
</dbReference>
<dbReference type="RefSeq" id="WP_344999643.1">
    <property type="nucleotide sequence ID" value="NZ_BAABFR010000090.1"/>
</dbReference>
<evidence type="ECO:0000256" key="3">
    <source>
        <dbReference type="ARBA" id="ARBA00023163"/>
    </source>
</evidence>
<dbReference type="Gene3D" id="1.10.357.10">
    <property type="entry name" value="Tetracycline Repressor, domain 2"/>
    <property type="match status" value="1"/>
</dbReference>
<dbReference type="EMBL" id="BAABFR010000090">
    <property type="protein sequence ID" value="GAA4401642.1"/>
    <property type="molecule type" value="Genomic_DNA"/>
</dbReference>
<dbReference type="InterPro" id="IPR001647">
    <property type="entry name" value="HTH_TetR"/>
</dbReference>
<feature type="DNA-binding region" description="H-T-H motif" evidence="4">
    <location>
        <begin position="32"/>
        <end position="51"/>
    </location>
</feature>
<sequence>MPIARPDRDLVRDRIVDAAVELLAAGGPSAVTTRSVATAADVQPPTIYRLFGDKDGLLEAVADAVFADYVDAKRVDHATDPVQELHDSFVAHLEFGTANPGLTAIFSDPSRPRSATEERGIAVLRERINRVAAAGRLRVPEPRAVALVHAIGLGVVLALLELPDGGDDSGLATAAWQALATAILTDSAPPPDPGGRAAALRLRADDGALAALSPAEQALMREWLDRIADA</sequence>
<evidence type="ECO:0000313" key="6">
    <source>
        <dbReference type="EMBL" id="GAA4401642.1"/>
    </source>
</evidence>
<dbReference type="Gene3D" id="1.10.10.60">
    <property type="entry name" value="Homeodomain-like"/>
    <property type="match status" value="1"/>
</dbReference>
<gene>
    <name evidence="6" type="ORF">GCM10023147_41430</name>
</gene>
<evidence type="ECO:0000256" key="2">
    <source>
        <dbReference type="ARBA" id="ARBA00023125"/>
    </source>
</evidence>
<keyword evidence="3" id="KW-0804">Transcription</keyword>
<dbReference type="PROSITE" id="PS50977">
    <property type="entry name" value="HTH_TETR_2"/>
    <property type="match status" value="1"/>
</dbReference>
<evidence type="ECO:0000256" key="1">
    <source>
        <dbReference type="ARBA" id="ARBA00023015"/>
    </source>
</evidence>
<name>A0ABP8K727_9ACTN</name>